<keyword evidence="4" id="KW-1185">Reference proteome</keyword>
<proteinExistence type="predicted"/>
<name>A0ABN2T382_9ACTN</name>
<feature type="transmembrane region" description="Helical" evidence="2">
    <location>
        <begin position="118"/>
        <end position="138"/>
    </location>
</feature>
<evidence type="ECO:0000313" key="4">
    <source>
        <dbReference type="Proteomes" id="UP001501585"/>
    </source>
</evidence>
<protein>
    <recommendedName>
        <fullName evidence="5">MFS transporter</fullName>
    </recommendedName>
</protein>
<evidence type="ECO:0000313" key="3">
    <source>
        <dbReference type="EMBL" id="GAA1996796.1"/>
    </source>
</evidence>
<dbReference type="SUPFAM" id="SSF103473">
    <property type="entry name" value="MFS general substrate transporter"/>
    <property type="match status" value="1"/>
</dbReference>
<evidence type="ECO:0000256" key="1">
    <source>
        <dbReference type="SAM" id="MobiDB-lite"/>
    </source>
</evidence>
<keyword evidence="2" id="KW-1133">Transmembrane helix</keyword>
<gene>
    <name evidence="3" type="ORF">GCM10009799_24700</name>
</gene>
<sequence>MSPKKKNPRTPRERRTGTRDTRRTAAADPARTARTPVAVEEPARWPVLVWCLLTAAWIGGSLLFFVLYLAEGFALLNAAEITDAARRATAWYLVGLVASALGVPVVGAVAAAVLRRRIAAVMFGLALLLSAAALFSLASPADLVSAIGAALG</sequence>
<evidence type="ECO:0008006" key="5">
    <source>
        <dbReference type="Google" id="ProtNLM"/>
    </source>
</evidence>
<feature type="transmembrane region" description="Helical" evidence="2">
    <location>
        <begin position="90"/>
        <end position="111"/>
    </location>
</feature>
<dbReference type="InterPro" id="IPR036259">
    <property type="entry name" value="MFS_trans_sf"/>
</dbReference>
<comment type="caution">
    <text evidence="3">The sequence shown here is derived from an EMBL/GenBank/DDBJ whole genome shotgun (WGS) entry which is preliminary data.</text>
</comment>
<keyword evidence="2" id="KW-0472">Membrane</keyword>
<dbReference type="Proteomes" id="UP001501585">
    <property type="component" value="Unassembled WGS sequence"/>
</dbReference>
<dbReference type="RefSeq" id="WP_344105795.1">
    <property type="nucleotide sequence ID" value="NZ_BAAAPC010000009.1"/>
</dbReference>
<dbReference type="EMBL" id="BAAAPC010000009">
    <property type="protein sequence ID" value="GAA1996796.1"/>
    <property type="molecule type" value="Genomic_DNA"/>
</dbReference>
<accession>A0ABN2T382</accession>
<feature type="transmembrane region" description="Helical" evidence="2">
    <location>
        <begin position="47"/>
        <end position="70"/>
    </location>
</feature>
<organism evidence="3 4">
    <name type="scientific">Nocardiopsis rhodophaea</name>
    <dbReference type="NCBI Taxonomy" id="280238"/>
    <lineage>
        <taxon>Bacteria</taxon>
        <taxon>Bacillati</taxon>
        <taxon>Actinomycetota</taxon>
        <taxon>Actinomycetes</taxon>
        <taxon>Streptosporangiales</taxon>
        <taxon>Nocardiopsidaceae</taxon>
        <taxon>Nocardiopsis</taxon>
    </lineage>
</organism>
<feature type="compositionally biased region" description="Basic and acidic residues" evidence="1">
    <location>
        <begin position="10"/>
        <end position="25"/>
    </location>
</feature>
<evidence type="ECO:0000256" key="2">
    <source>
        <dbReference type="SAM" id="Phobius"/>
    </source>
</evidence>
<reference evidence="3 4" key="1">
    <citation type="journal article" date="2019" name="Int. J. Syst. Evol. Microbiol.">
        <title>The Global Catalogue of Microorganisms (GCM) 10K type strain sequencing project: providing services to taxonomists for standard genome sequencing and annotation.</title>
        <authorList>
            <consortium name="The Broad Institute Genomics Platform"/>
            <consortium name="The Broad Institute Genome Sequencing Center for Infectious Disease"/>
            <person name="Wu L."/>
            <person name="Ma J."/>
        </authorList>
    </citation>
    <scope>NUCLEOTIDE SEQUENCE [LARGE SCALE GENOMIC DNA]</scope>
    <source>
        <strain evidence="3 4">JCM 15313</strain>
    </source>
</reference>
<feature type="region of interest" description="Disordered" evidence="1">
    <location>
        <begin position="1"/>
        <end position="33"/>
    </location>
</feature>
<keyword evidence="2" id="KW-0812">Transmembrane</keyword>